<reference evidence="4" key="1">
    <citation type="journal article" date="2019" name="Int. J. Syst. Evol. Microbiol.">
        <title>The Global Catalogue of Microorganisms (GCM) 10K type strain sequencing project: providing services to taxonomists for standard genome sequencing and annotation.</title>
        <authorList>
            <consortium name="The Broad Institute Genomics Platform"/>
            <consortium name="The Broad Institute Genome Sequencing Center for Infectious Disease"/>
            <person name="Wu L."/>
            <person name="Ma J."/>
        </authorList>
    </citation>
    <scope>NUCLEOTIDE SEQUENCE [LARGE SCALE GENOMIC DNA]</scope>
    <source>
        <strain evidence="4">CGMCC 1.12791</strain>
    </source>
</reference>
<dbReference type="Proteomes" id="UP000597341">
    <property type="component" value="Unassembled WGS sequence"/>
</dbReference>
<organism evidence="3 4">
    <name type="scientific">Nocardioides flavus</name>
    <name type="common">ex Wang et al. 2016</name>
    <dbReference type="NCBI Taxonomy" id="2058780"/>
    <lineage>
        <taxon>Bacteria</taxon>
        <taxon>Bacillati</taxon>
        <taxon>Actinomycetota</taxon>
        <taxon>Actinomycetes</taxon>
        <taxon>Propionibacteriales</taxon>
        <taxon>Nocardioidaceae</taxon>
        <taxon>Nocardioides</taxon>
    </lineage>
</organism>
<evidence type="ECO:0000313" key="4">
    <source>
        <dbReference type="Proteomes" id="UP000597341"/>
    </source>
</evidence>
<protein>
    <recommendedName>
        <fullName evidence="5">Peptidyl-prolyl cis-trans isomerase SurA</fullName>
    </recommendedName>
</protein>
<feature type="region of interest" description="Disordered" evidence="1">
    <location>
        <begin position="27"/>
        <end position="67"/>
    </location>
</feature>
<gene>
    <name evidence="3" type="ORF">GCM10011376_12580</name>
</gene>
<sequence>MAMTHLMRTRTALGLVAATSLLVLSACGGSGDSSSDAEKDSPASDSPSASAEAGSEGGPDLDAIPDVVAEVNGEQVTKEEFVPIYEAAFAQAASQAQMGGAAPDEEQLRKQTADDLVDTELLAQEAEARGLEASDEDIDAELADLAEQNGLGSADELLDAVEQQGVTEEQARGQVEMQVLVEQLVADEDGPIEPTDKELRAIYDRAKEQQAQAGQSGQGGAQQIPPFAQARDQLVEQATDQRIGKVATALVEDLRADADITVNL</sequence>
<name>A0ABQ3HGA6_9ACTN</name>
<accession>A0ABQ3HGA6</accession>
<keyword evidence="2" id="KW-0732">Signal</keyword>
<feature type="chain" id="PRO_5047518373" description="Peptidyl-prolyl cis-trans isomerase SurA" evidence="2">
    <location>
        <begin position="29"/>
        <end position="264"/>
    </location>
</feature>
<evidence type="ECO:0008006" key="5">
    <source>
        <dbReference type="Google" id="ProtNLM"/>
    </source>
</evidence>
<feature type="signal peptide" evidence="2">
    <location>
        <begin position="1"/>
        <end position="28"/>
    </location>
</feature>
<evidence type="ECO:0000256" key="2">
    <source>
        <dbReference type="SAM" id="SignalP"/>
    </source>
</evidence>
<dbReference type="SUPFAM" id="SSF109998">
    <property type="entry name" value="Triger factor/SurA peptide-binding domain-like"/>
    <property type="match status" value="1"/>
</dbReference>
<keyword evidence="4" id="KW-1185">Reference proteome</keyword>
<dbReference type="Pfam" id="PF13624">
    <property type="entry name" value="SurA_N_3"/>
    <property type="match status" value="1"/>
</dbReference>
<feature type="compositionally biased region" description="Low complexity" evidence="1">
    <location>
        <begin position="43"/>
        <end position="60"/>
    </location>
</feature>
<evidence type="ECO:0000256" key="1">
    <source>
        <dbReference type="SAM" id="MobiDB-lite"/>
    </source>
</evidence>
<dbReference type="Gene3D" id="1.10.4030.10">
    <property type="entry name" value="Porin chaperone SurA, peptide-binding domain"/>
    <property type="match status" value="1"/>
</dbReference>
<dbReference type="InterPro" id="IPR027304">
    <property type="entry name" value="Trigger_fact/SurA_dom_sf"/>
</dbReference>
<comment type="caution">
    <text evidence="3">The sequence shown here is derived from an EMBL/GenBank/DDBJ whole genome shotgun (WGS) entry which is preliminary data.</text>
</comment>
<dbReference type="PANTHER" id="PTHR47245">
    <property type="entry name" value="PEPTIDYLPROLYL ISOMERASE"/>
    <property type="match status" value="1"/>
</dbReference>
<feature type="region of interest" description="Disordered" evidence="1">
    <location>
        <begin position="205"/>
        <end position="233"/>
    </location>
</feature>
<dbReference type="PANTHER" id="PTHR47245:SF2">
    <property type="entry name" value="PEPTIDYL-PROLYL CIS-TRANS ISOMERASE HP_0175-RELATED"/>
    <property type="match status" value="1"/>
</dbReference>
<evidence type="ECO:0000313" key="3">
    <source>
        <dbReference type="EMBL" id="GHE16648.1"/>
    </source>
</evidence>
<proteinExistence type="predicted"/>
<dbReference type="InterPro" id="IPR050245">
    <property type="entry name" value="PrsA_foldase"/>
</dbReference>
<dbReference type="EMBL" id="BNAD01000002">
    <property type="protein sequence ID" value="GHE16648.1"/>
    <property type="molecule type" value="Genomic_DNA"/>
</dbReference>